<gene>
    <name evidence="5" type="ORF">PACILC2_12520</name>
</gene>
<feature type="compositionally biased region" description="Basic and acidic residues" evidence="2">
    <location>
        <begin position="1"/>
        <end position="24"/>
    </location>
</feature>
<dbReference type="SUPFAM" id="SSF109998">
    <property type="entry name" value="Triger factor/SurA peptide-binding domain-like"/>
    <property type="match status" value="1"/>
</dbReference>
<dbReference type="InterPro" id="IPR046357">
    <property type="entry name" value="PPIase_dom_sf"/>
</dbReference>
<dbReference type="InterPro" id="IPR000297">
    <property type="entry name" value="PPIase_PpiC"/>
</dbReference>
<evidence type="ECO:0000313" key="5">
    <source>
        <dbReference type="EMBL" id="GIQ62684.1"/>
    </source>
</evidence>
<evidence type="ECO:0000259" key="4">
    <source>
        <dbReference type="PROSITE" id="PS50198"/>
    </source>
</evidence>
<dbReference type="InterPro" id="IPR050245">
    <property type="entry name" value="PrsA_foldase"/>
</dbReference>
<keyword evidence="3" id="KW-0812">Transmembrane</keyword>
<proteinExistence type="predicted"/>
<keyword evidence="1" id="KW-0413">Isomerase</keyword>
<feature type="domain" description="PpiC" evidence="4">
    <location>
        <begin position="218"/>
        <end position="274"/>
    </location>
</feature>
<evidence type="ECO:0000313" key="6">
    <source>
        <dbReference type="Proteomes" id="UP000680304"/>
    </source>
</evidence>
<feature type="compositionally biased region" description="Basic residues" evidence="2">
    <location>
        <begin position="279"/>
        <end position="290"/>
    </location>
</feature>
<comment type="caution">
    <text evidence="5">The sequence shown here is derived from an EMBL/GenBank/DDBJ whole genome shotgun (WGS) entry which is preliminary data.</text>
</comment>
<dbReference type="Pfam" id="PF13624">
    <property type="entry name" value="SurA_N_3"/>
    <property type="match status" value="1"/>
</dbReference>
<evidence type="ECO:0000256" key="2">
    <source>
        <dbReference type="SAM" id="MobiDB-lite"/>
    </source>
</evidence>
<dbReference type="EMBL" id="BOVJ01000040">
    <property type="protein sequence ID" value="GIQ62684.1"/>
    <property type="molecule type" value="Genomic_DNA"/>
</dbReference>
<dbReference type="Gene3D" id="3.10.50.40">
    <property type="match status" value="1"/>
</dbReference>
<dbReference type="PROSITE" id="PS50198">
    <property type="entry name" value="PPIC_PPIASE_2"/>
    <property type="match status" value="1"/>
</dbReference>
<organism evidence="5 6">
    <name type="scientific">Paenibacillus cisolokensis</name>
    <dbReference type="NCBI Taxonomy" id="1658519"/>
    <lineage>
        <taxon>Bacteria</taxon>
        <taxon>Bacillati</taxon>
        <taxon>Bacillota</taxon>
        <taxon>Bacilli</taxon>
        <taxon>Bacillales</taxon>
        <taxon>Paenibacillaceae</taxon>
        <taxon>Paenibacillus</taxon>
    </lineage>
</organism>
<sequence length="290" mass="32217">MTEKDKRPEELETTENERRDRWTDDELPGETEDRADGDDFEQDDDDRAEDRGQAAGVKNGKQGGGMAWKVATIALAAALIVLVAVNPPFGSDGSKAVATVNGDKISKDELYDKLVESNGRQTLDNLITEKLIDQEMARQGLTVTEADLDKEIEQIKANFPSEQDYELALAQSGMTEDDLREQMPLQVKIRKLLEPRTDVTDQEVSEYYNENKDQFATPEQVRASHILVETEEEAEAIKKELDGGADFAALAKEKSIDPGSKDNGGDLDFSRAAGCTRSSRMRRSRCSPEK</sequence>
<feature type="transmembrane region" description="Helical" evidence="3">
    <location>
        <begin position="66"/>
        <end position="85"/>
    </location>
</feature>
<dbReference type="PANTHER" id="PTHR47245:SF2">
    <property type="entry name" value="PEPTIDYL-PROLYL CIS-TRANS ISOMERASE HP_0175-RELATED"/>
    <property type="match status" value="1"/>
</dbReference>
<evidence type="ECO:0000256" key="3">
    <source>
        <dbReference type="SAM" id="Phobius"/>
    </source>
</evidence>
<keyword evidence="3" id="KW-1133">Transmembrane helix</keyword>
<feature type="compositionally biased region" description="Acidic residues" evidence="2">
    <location>
        <begin position="25"/>
        <end position="47"/>
    </location>
</feature>
<dbReference type="Proteomes" id="UP000680304">
    <property type="component" value="Unassembled WGS sequence"/>
</dbReference>
<protein>
    <recommendedName>
        <fullName evidence="4">PpiC domain-containing protein</fullName>
    </recommendedName>
</protein>
<feature type="region of interest" description="Disordered" evidence="2">
    <location>
        <begin position="254"/>
        <end position="290"/>
    </location>
</feature>
<dbReference type="InterPro" id="IPR027304">
    <property type="entry name" value="Trigger_fact/SurA_dom_sf"/>
</dbReference>
<keyword evidence="3" id="KW-0472">Membrane</keyword>
<reference evidence="5 6" key="1">
    <citation type="submission" date="2021-04" db="EMBL/GenBank/DDBJ databases">
        <title>Draft genome sequence of Paenibacillus cisolokensis, LC2-13A.</title>
        <authorList>
            <person name="Uke A."/>
            <person name="Chhe C."/>
            <person name="Baramee S."/>
            <person name="Kosugi A."/>
        </authorList>
    </citation>
    <scope>NUCLEOTIDE SEQUENCE [LARGE SCALE GENOMIC DNA]</scope>
    <source>
        <strain evidence="5 6">LC2-13A</strain>
    </source>
</reference>
<feature type="region of interest" description="Disordered" evidence="2">
    <location>
        <begin position="1"/>
        <end position="63"/>
    </location>
</feature>
<keyword evidence="6" id="KW-1185">Reference proteome</keyword>
<evidence type="ECO:0000256" key="1">
    <source>
        <dbReference type="PROSITE-ProRule" id="PRU00278"/>
    </source>
</evidence>
<feature type="compositionally biased region" description="Basic and acidic residues" evidence="2">
    <location>
        <begin position="254"/>
        <end position="264"/>
    </location>
</feature>
<dbReference type="Pfam" id="PF13145">
    <property type="entry name" value="Rotamase_2"/>
    <property type="match status" value="1"/>
</dbReference>
<dbReference type="Gene3D" id="1.10.4030.10">
    <property type="entry name" value="Porin chaperone SurA, peptide-binding domain"/>
    <property type="match status" value="1"/>
</dbReference>
<accession>A0ABQ4N3E8</accession>
<dbReference type="PANTHER" id="PTHR47245">
    <property type="entry name" value="PEPTIDYLPROLYL ISOMERASE"/>
    <property type="match status" value="1"/>
</dbReference>
<keyword evidence="1" id="KW-0697">Rotamase</keyword>
<name>A0ABQ4N3E8_9BACL</name>